<gene>
    <name evidence="1" type="ORF">C7451_106144</name>
</gene>
<reference evidence="1 2" key="1">
    <citation type="submission" date="2018-05" db="EMBL/GenBank/DDBJ databases">
        <title>Genomic Encyclopedia of Type Strains, Phase IV (KMG-IV): sequencing the most valuable type-strain genomes for metagenomic binning, comparative biology and taxonomic classification.</title>
        <authorList>
            <person name="Goeker M."/>
        </authorList>
    </citation>
    <scope>NUCLEOTIDE SEQUENCE [LARGE SCALE GENOMIC DNA]</scope>
    <source>
        <strain evidence="1 2">DSM 3183</strain>
    </source>
</reference>
<dbReference type="OrthoDB" id="7505973at2"/>
<evidence type="ECO:0000313" key="1">
    <source>
        <dbReference type="EMBL" id="PXW75980.1"/>
    </source>
</evidence>
<accession>A0A2V3V3A8</accession>
<dbReference type="Proteomes" id="UP000248014">
    <property type="component" value="Unassembled WGS sequence"/>
</dbReference>
<sequence>MAKGLQRLLRRAVLVRLKADPQLTALVPPSSIYGQAVPSSRPWPFIKLGPPLTLRLRQSCVDGGTITMDVHAFANARKSGSQTVETAEDHASRIGERIEAALNDNRIELDTGITARIRLSDMQLLQDDEPEAFHYLAQITARVLAQP</sequence>
<dbReference type="RefSeq" id="WP_110298660.1">
    <property type="nucleotide sequence ID" value="NZ_QJJM01000006.1"/>
</dbReference>
<evidence type="ECO:0000313" key="2">
    <source>
        <dbReference type="Proteomes" id="UP000248014"/>
    </source>
</evidence>
<dbReference type="Gene3D" id="3.30.2000.30">
    <property type="match status" value="1"/>
</dbReference>
<proteinExistence type="predicted"/>
<dbReference type="EMBL" id="QJJM01000006">
    <property type="protein sequence ID" value="PXW75980.1"/>
    <property type="molecule type" value="Genomic_DNA"/>
</dbReference>
<comment type="caution">
    <text evidence="1">The sequence shown here is derived from an EMBL/GenBank/DDBJ whole genome shotgun (WGS) entry which is preliminary data.</text>
</comment>
<keyword evidence="2" id="KW-1185">Reference proteome</keyword>
<dbReference type="Pfam" id="PF11367">
    <property type="entry name" value="Tail_completion_gp17"/>
    <property type="match status" value="1"/>
</dbReference>
<protein>
    <submittedName>
        <fullName evidence="1">Uncharacterized protein DUF3168</fullName>
    </submittedName>
</protein>
<dbReference type="InterPro" id="IPR021508">
    <property type="entry name" value="Gp17-like"/>
</dbReference>
<dbReference type="AlphaFoldDB" id="A0A2V3V3A8"/>
<dbReference type="InterPro" id="IPR053745">
    <property type="entry name" value="Viral_Tail_Comp_sf"/>
</dbReference>
<name>A0A2V3V3A8_9SPHN</name>
<organism evidence="1 2">
    <name type="scientific">Blastomonas natatoria</name>
    <dbReference type="NCBI Taxonomy" id="34015"/>
    <lineage>
        <taxon>Bacteria</taxon>
        <taxon>Pseudomonadati</taxon>
        <taxon>Pseudomonadota</taxon>
        <taxon>Alphaproteobacteria</taxon>
        <taxon>Sphingomonadales</taxon>
        <taxon>Sphingomonadaceae</taxon>
        <taxon>Blastomonas</taxon>
    </lineage>
</organism>